<evidence type="ECO:0000256" key="6">
    <source>
        <dbReference type="SAM" id="MobiDB-lite"/>
    </source>
</evidence>
<dbReference type="SMART" id="SM00404">
    <property type="entry name" value="PTPc_motif"/>
    <property type="match status" value="1"/>
</dbReference>
<organism evidence="10 11">
    <name type="scientific">Homarus americanus</name>
    <name type="common">American lobster</name>
    <dbReference type="NCBI Taxonomy" id="6706"/>
    <lineage>
        <taxon>Eukaryota</taxon>
        <taxon>Metazoa</taxon>
        <taxon>Ecdysozoa</taxon>
        <taxon>Arthropoda</taxon>
        <taxon>Crustacea</taxon>
        <taxon>Multicrustacea</taxon>
        <taxon>Malacostraca</taxon>
        <taxon>Eumalacostraca</taxon>
        <taxon>Eucarida</taxon>
        <taxon>Decapoda</taxon>
        <taxon>Pleocyemata</taxon>
        <taxon>Astacidea</taxon>
        <taxon>Nephropoidea</taxon>
        <taxon>Nephropidae</taxon>
        <taxon>Homarus</taxon>
    </lineage>
</organism>
<dbReference type="GO" id="GO:0005886">
    <property type="term" value="C:plasma membrane"/>
    <property type="evidence" value="ECO:0007669"/>
    <property type="project" value="TreeGrafter"/>
</dbReference>
<proteinExistence type="predicted"/>
<evidence type="ECO:0000256" key="4">
    <source>
        <dbReference type="ARBA" id="ARBA00022912"/>
    </source>
</evidence>
<feature type="transmembrane region" description="Helical" evidence="7">
    <location>
        <begin position="381"/>
        <end position="399"/>
    </location>
</feature>
<comment type="caution">
    <text evidence="10">The sequence shown here is derived from an EMBL/GenBank/DDBJ whole genome shotgun (WGS) entry which is preliminary data.</text>
</comment>
<protein>
    <recommendedName>
        <fullName evidence="1">protein-tyrosine-phosphatase</fullName>
        <ecNumber evidence="1">3.1.3.48</ecNumber>
    </recommendedName>
</protein>
<keyword evidence="3" id="KW-0378">Hydrolase</keyword>
<reference evidence="10" key="1">
    <citation type="journal article" date="2021" name="Sci. Adv.">
        <title>The American lobster genome reveals insights on longevity, neural, and immune adaptations.</title>
        <authorList>
            <person name="Polinski J.M."/>
            <person name="Zimin A.V."/>
            <person name="Clark K.F."/>
            <person name="Kohn A.B."/>
            <person name="Sadowski N."/>
            <person name="Timp W."/>
            <person name="Ptitsyn A."/>
            <person name="Khanna P."/>
            <person name="Romanova D.Y."/>
            <person name="Williams P."/>
            <person name="Greenwood S.J."/>
            <person name="Moroz L.L."/>
            <person name="Walt D.R."/>
            <person name="Bodnar A.G."/>
        </authorList>
    </citation>
    <scope>NUCLEOTIDE SEQUENCE</scope>
    <source>
        <strain evidence="10">GMGI-L3</strain>
    </source>
</reference>
<feature type="region of interest" description="Disordered" evidence="6">
    <location>
        <begin position="414"/>
        <end position="438"/>
    </location>
</feature>
<dbReference type="InterPro" id="IPR000242">
    <property type="entry name" value="PTP_cat"/>
</dbReference>
<keyword evidence="7" id="KW-0812">Transmembrane</keyword>
<dbReference type="Gene3D" id="3.90.190.10">
    <property type="entry name" value="Protein tyrosine phosphatase superfamily"/>
    <property type="match status" value="1"/>
</dbReference>
<keyword evidence="7" id="KW-1133">Transmembrane helix</keyword>
<dbReference type="PANTHER" id="PTHR46198">
    <property type="entry name" value="PROTEIN-TYROSINE-PHOSPHATASE"/>
    <property type="match status" value="1"/>
</dbReference>
<keyword evidence="10" id="KW-0675">Receptor</keyword>
<feature type="region of interest" description="Disordered" evidence="6">
    <location>
        <begin position="741"/>
        <end position="765"/>
    </location>
</feature>
<feature type="domain" description="Tyrosine-protein phosphatase" evidence="8">
    <location>
        <begin position="538"/>
        <end position="736"/>
    </location>
</feature>
<dbReference type="AlphaFoldDB" id="A0A8J5MKY9"/>
<dbReference type="InterPro" id="IPR029021">
    <property type="entry name" value="Prot-tyrosine_phosphatase-like"/>
</dbReference>
<feature type="region of interest" description="Disordered" evidence="6">
    <location>
        <begin position="191"/>
        <end position="237"/>
    </location>
</feature>
<evidence type="ECO:0000313" key="10">
    <source>
        <dbReference type="EMBL" id="KAG7155254.1"/>
    </source>
</evidence>
<keyword evidence="11" id="KW-1185">Reference proteome</keyword>
<dbReference type="GO" id="GO:0019901">
    <property type="term" value="F:protein kinase binding"/>
    <property type="evidence" value="ECO:0007669"/>
    <property type="project" value="TreeGrafter"/>
</dbReference>
<dbReference type="GO" id="GO:0007165">
    <property type="term" value="P:signal transduction"/>
    <property type="evidence" value="ECO:0007669"/>
    <property type="project" value="TreeGrafter"/>
</dbReference>
<dbReference type="SUPFAM" id="SSF52799">
    <property type="entry name" value="(Phosphotyrosine protein) phosphatases II"/>
    <property type="match status" value="1"/>
</dbReference>
<dbReference type="SMART" id="SM00194">
    <property type="entry name" value="PTPc"/>
    <property type="match status" value="1"/>
</dbReference>
<keyword evidence="2" id="KW-0597">Phosphoprotein</keyword>
<feature type="compositionally biased region" description="Basic and acidic residues" evidence="6">
    <location>
        <begin position="367"/>
        <end position="376"/>
    </location>
</feature>
<dbReference type="EC" id="3.1.3.48" evidence="1"/>
<evidence type="ECO:0000313" key="11">
    <source>
        <dbReference type="Proteomes" id="UP000747542"/>
    </source>
</evidence>
<dbReference type="GO" id="GO:0004725">
    <property type="term" value="F:protein tyrosine phosphatase activity"/>
    <property type="evidence" value="ECO:0007669"/>
    <property type="project" value="UniProtKB-EC"/>
</dbReference>
<feature type="compositionally biased region" description="Polar residues" evidence="6">
    <location>
        <begin position="306"/>
        <end position="317"/>
    </location>
</feature>
<evidence type="ECO:0000256" key="3">
    <source>
        <dbReference type="ARBA" id="ARBA00022801"/>
    </source>
</evidence>
<feature type="compositionally biased region" description="Basic and acidic residues" evidence="6">
    <location>
        <begin position="205"/>
        <end position="216"/>
    </location>
</feature>
<evidence type="ECO:0000259" key="8">
    <source>
        <dbReference type="PROSITE" id="PS50055"/>
    </source>
</evidence>
<feature type="compositionally biased region" description="Polar residues" evidence="6">
    <location>
        <begin position="193"/>
        <end position="204"/>
    </location>
</feature>
<evidence type="ECO:0000256" key="2">
    <source>
        <dbReference type="ARBA" id="ARBA00022553"/>
    </source>
</evidence>
<dbReference type="EMBL" id="JAHLQT010042381">
    <property type="protein sequence ID" value="KAG7155254.1"/>
    <property type="molecule type" value="Genomic_DNA"/>
</dbReference>
<dbReference type="GO" id="GO:0048666">
    <property type="term" value="P:neuron development"/>
    <property type="evidence" value="ECO:0007669"/>
    <property type="project" value="UniProtKB-ARBA"/>
</dbReference>
<feature type="domain" description="Tyrosine specific protein phosphatases" evidence="9">
    <location>
        <begin position="667"/>
        <end position="745"/>
    </location>
</feature>
<evidence type="ECO:0000256" key="1">
    <source>
        <dbReference type="ARBA" id="ARBA00013064"/>
    </source>
</evidence>
<name>A0A8J5MKY9_HOMAM</name>
<dbReference type="GO" id="GO:0005829">
    <property type="term" value="C:cytosol"/>
    <property type="evidence" value="ECO:0007669"/>
    <property type="project" value="TreeGrafter"/>
</dbReference>
<dbReference type="PROSITE" id="PS50055">
    <property type="entry name" value="TYR_PHOSPHATASE_PTP"/>
    <property type="match status" value="1"/>
</dbReference>
<dbReference type="InterPro" id="IPR008356">
    <property type="entry name" value="Tyr_Pase_KIM-con"/>
</dbReference>
<keyword evidence="7" id="KW-0472">Membrane</keyword>
<dbReference type="Proteomes" id="UP000747542">
    <property type="component" value="Unassembled WGS sequence"/>
</dbReference>
<dbReference type="InterPro" id="IPR000387">
    <property type="entry name" value="Tyr_Pase_dom"/>
</dbReference>
<dbReference type="PROSITE" id="PS50056">
    <property type="entry name" value="TYR_PHOSPHATASE_2"/>
    <property type="match status" value="1"/>
</dbReference>
<dbReference type="GO" id="GO:0030054">
    <property type="term" value="C:cell junction"/>
    <property type="evidence" value="ECO:0007669"/>
    <property type="project" value="TreeGrafter"/>
</dbReference>
<feature type="compositionally biased region" description="Low complexity" evidence="6">
    <location>
        <begin position="755"/>
        <end position="765"/>
    </location>
</feature>
<evidence type="ECO:0000259" key="9">
    <source>
        <dbReference type="PROSITE" id="PS50056"/>
    </source>
</evidence>
<accession>A0A8J5MKY9</accession>
<dbReference type="PRINTS" id="PR01778">
    <property type="entry name" value="KIMPTPASE"/>
</dbReference>
<feature type="compositionally biased region" description="Low complexity" evidence="6">
    <location>
        <begin position="427"/>
        <end position="436"/>
    </location>
</feature>
<evidence type="ECO:0000256" key="5">
    <source>
        <dbReference type="PIRSR" id="PIRSR608356-50"/>
    </source>
</evidence>
<evidence type="ECO:0000256" key="7">
    <source>
        <dbReference type="SAM" id="Phobius"/>
    </source>
</evidence>
<dbReference type="InterPro" id="IPR003595">
    <property type="entry name" value="Tyr_Pase_cat"/>
</dbReference>
<dbReference type="PANTHER" id="PTHR46198:SF4">
    <property type="entry name" value="PROTEIN-TYROSINE-PHOSPHATASE"/>
    <property type="match status" value="1"/>
</dbReference>
<dbReference type="Pfam" id="PF00102">
    <property type="entry name" value="Y_phosphatase"/>
    <property type="match status" value="1"/>
</dbReference>
<dbReference type="PRINTS" id="PR00700">
    <property type="entry name" value="PRTYPHPHTASE"/>
</dbReference>
<dbReference type="PROSITE" id="PS00383">
    <property type="entry name" value="TYR_PHOSPHATASE_1"/>
    <property type="match status" value="1"/>
</dbReference>
<keyword evidence="4" id="KW-0904">Protein phosphatase</keyword>
<gene>
    <name evidence="10" type="primary">Ptprr-L</name>
    <name evidence="10" type="ORF">Hamer_G022476</name>
</gene>
<sequence length="798" mass="88032">MAAPPGTSKRHPRSIGPLEAGMKKLALGKRLLAVVVGLCVVARAGSKPVYSPTSSWASGQQGLAPESGEQYQRGGLRTLSRPIHFLSRPDDRYTQRHQYTYSGYPQHSMEVKASPQLDYGLDQSYQSEVNIYEYSYTESSTYGSPSKKYNRGGGRRVVSSGVVDLPRRVWWPGVPMPVLSARGDTYIPRVITPQGQQGRPVTSQHYRERPIEKKDGEDPETFLYGSSGSEDHKPPASANLVVQNDSLSGMVRVQKSLQPSRDTAGYVQDFPAVPIALLSTTPSAPGNLHPRQPGRFDSLLKMMNQVDESSQDKSINNPDAVDPGAPTAKQEPNKEVPVDVNNNSNKRRGNNNSSSKDGPQQVLPRVGEGKGPDHPHVTTTAVLGSVMLLIILVVVMVALRVQWRDRVKGETDWPVRSPTVHPPTPAPTSTAPSLTPHHLHPLTHLQAEPIRIKAKGLLERRGSNTSLTLELAPNCPPPEVTSPPRHCTPEEFLMTAGNRMSRRQLRQCLKEVRTLHTEFWEVPLNHPDKCDVPGSACKNRYRTVLPNEGSRVHLHTGDPTSEYINANFVRGPLAHTVVDLWQLVMQERAPALVMITRLKEKQRVKCEPYVPVHTATYGDITVTVKQVIQKSGYTIRRLLLQRGEEGHETLHFWYTAWPDHKAPAEADQLLAMALQVENVRKAGDGVAQGPVVVHCSAGIGRSGCFVAISIAINQLQEEDCVDILGIVCQMRLDRRGNSMSSSTALWPSTLPPSQPSTTSSDPLSTRLLRENDPLRRWIQGGPLIHAQHTCHEGVKLSH</sequence>
<feature type="active site" description="Phosphocysteine intermediate" evidence="5">
    <location>
        <position position="695"/>
    </location>
</feature>
<dbReference type="InterPro" id="IPR016130">
    <property type="entry name" value="Tyr_Pase_AS"/>
</dbReference>
<feature type="region of interest" description="Disordered" evidence="6">
    <location>
        <begin position="306"/>
        <end position="376"/>
    </location>
</feature>